<comment type="catalytic activity">
    <reaction evidence="1">
        <text>O-phospho-L-threonyl-[protein] + H2O = L-threonyl-[protein] + phosphate</text>
        <dbReference type="Rhea" id="RHEA:47004"/>
        <dbReference type="Rhea" id="RHEA-COMP:11060"/>
        <dbReference type="Rhea" id="RHEA-COMP:11605"/>
        <dbReference type="ChEBI" id="CHEBI:15377"/>
        <dbReference type="ChEBI" id="CHEBI:30013"/>
        <dbReference type="ChEBI" id="CHEBI:43474"/>
        <dbReference type="ChEBI" id="CHEBI:61977"/>
        <dbReference type="EC" id="3.1.3.16"/>
    </reaction>
</comment>
<evidence type="ECO:0000313" key="6">
    <source>
        <dbReference type="Proteomes" id="UP001152797"/>
    </source>
</evidence>
<comment type="catalytic activity">
    <reaction evidence="1">
        <text>O-phospho-L-seryl-[protein] + H2O = L-seryl-[protein] + phosphate</text>
        <dbReference type="Rhea" id="RHEA:20629"/>
        <dbReference type="Rhea" id="RHEA-COMP:9863"/>
        <dbReference type="Rhea" id="RHEA-COMP:11604"/>
        <dbReference type="ChEBI" id="CHEBI:15377"/>
        <dbReference type="ChEBI" id="CHEBI:29999"/>
        <dbReference type="ChEBI" id="CHEBI:43474"/>
        <dbReference type="ChEBI" id="CHEBI:83421"/>
        <dbReference type="EC" id="3.1.3.16"/>
    </reaction>
</comment>
<dbReference type="EMBL" id="CAMXCT030001375">
    <property type="protein sequence ID" value="CAL4776799.1"/>
    <property type="molecule type" value="Genomic_DNA"/>
</dbReference>
<keyword evidence="1" id="KW-0378">Hydrolase</keyword>
<evidence type="ECO:0000256" key="1">
    <source>
        <dbReference type="RuleBase" id="RU366020"/>
    </source>
</evidence>
<comment type="cofactor">
    <cofactor evidence="1">
        <name>Mn(2+)</name>
        <dbReference type="ChEBI" id="CHEBI:29035"/>
    </cofactor>
</comment>
<proteinExistence type="inferred from homology"/>
<evidence type="ECO:0000313" key="4">
    <source>
        <dbReference type="EMBL" id="CAI3989487.1"/>
    </source>
</evidence>
<keyword evidence="1" id="KW-0479">Metal-binding</keyword>
<keyword evidence="6" id="KW-1185">Reference proteome</keyword>
<dbReference type="GO" id="GO:0046872">
    <property type="term" value="F:metal ion binding"/>
    <property type="evidence" value="ECO:0007669"/>
    <property type="project" value="UniProtKB-UniRule"/>
</dbReference>
<keyword evidence="1" id="KW-0460">Magnesium</keyword>
<feature type="region of interest" description="Disordered" evidence="2">
    <location>
        <begin position="79"/>
        <end position="106"/>
    </location>
</feature>
<evidence type="ECO:0000256" key="2">
    <source>
        <dbReference type="SAM" id="MobiDB-lite"/>
    </source>
</evidence>
<dbReference type="InterPro" id="IPR036457">
    <property type="entry name" value="PPM-type-like_dom_sf"/>
</dbReference>
<evidence type="ECO:0000259" key="3">
    <source>
        <dbReference type="PROSITE" id="PS51746"/>
    </source>
</evidence>
<dbReference type="Proteomes" id="UP001152797">
    <property type="component" value="Unassembled WGS sequence"/>
</dbReference>
<reference evidence="5" key="2">
    <citation type="submission" date="2024-04" db="EMBL/GenBank/DDBJ databases">
        <authorList>
            <person name="Chen Y."/>
            <person name="Shah S."/>
            <person name="Dougan E. K."/>
            <person name="Thang M."/>
            <person name="Chan C."/>
        </authorList>
    </citation>
    <scope>NUCLEOTIDE SEQUENCE [LARGE SCALE GENOMIC DNA]</scope>
</reference>
<dbReference type="EC" id="3.1.3.16" evidence="1"/>
<comment type="caution">
    <text evidence="4">The sequence shown here is derived from an EMBL/GenBank/DDBJ whole genome shotgun (WGS) entry which is preliminary data.</text>
</comment>
<dbReference type="PROSITE" id="PS51746">
    <property type="entry name" value="PPM_2"/>
    <property type="match status" value="1"/>
</dbReference>
<evidence type="ECO:0000313" key="5">
    <source>
        <dbReference type="EMBL" id="CAL1142862.1"/>
    </source>
</evidence>
<dbReference type="GO" id="GO:0004722">
    <property type="term" value="F:protein serine/threonine phosphatase activity"/>
    <property type="evidence" value="ECO:0007669"/>
    <property type="project" value="UniProtKB-EC"/>
</dbReference>
<dbReference type="SMART" id="SM00332">
    <property type="entry name" value="PP2Cc"/>
    <property type="match status" value="1"/>
</dbReference>
<dbReference type="EMBL" id="CAMXCT020001375">
    <property type="protein sequence ID" value="CAL1142862.1"/>
    <property type="molecule type" value="Genomic_DNA"/>
</dbReference>
<feature type="domain" description="PPM-type phosphatase" evidence="3">
    <location>
        <begin position="327"/>
        <end position="602"/>
    </location>
</feature>
<keyword evidence="1" id="KW-0904">Protein phosphatase</keyword>
<gene>
    <name evidence="4" type="ORF">C1SCF055_LOCUS16560</name>
</gene>
<dbReference type="OrthoDB" id="433907at2759"/>
<organism evidence="4">
    <name type="scientific">Cladocopium goreaui</name>
    <dbReference type="NCBI Taxonomy" id="2562237"/>
    <lineage>
        <taxon>Eukaryota</taxon>
        <taxon>Sar</taxon>
        <taxon>Alveolata</taxon>
        <taxon>Dinophyceae</taxon>
        <taxon>Suessiales</taxon>
        <taxon>Symbiodiniaceae</taxon>
        <taxon>Cladocopium</taxon>
    </lineage>
</organism>
<dbReference type="SUPFAM" id="SSF81606">
    <property type="entry name" value="PP2C-like"/>
    <property type="match status" value="1"/>
</dbReference>
<dbReference type="InterPro" id="IPR001932">
    <property type="entry name" value="PPM-type_phosphatase-like_dom"/>
</dbReference>
<dbReference type="InterPro" id="IPR039123">
    <property type="entry name" value="PPTC7"/>
</dbReference>
<keyword evidence="1" id="KW-0464">Manganese</keyword>
<dbReference type="PANTHER" id="PTHR12320:SF1">
    <property type="entry name" value="PROTEIN PHOSPHATASE PTC7 HOMOLOG"/>
    <property type="match status" value="1"/>
</dbReference>
<comment type="cofactor">
    <cofactor evidence="1">
        <name>Mg(2+)</name>
        <dbReference type="ChEBI" id="CHEBI:18420"/>
    </cofactor>
</comment>
<name>A0A9P1CE72_9DINO</name>
<dbReference type="EMBL" id="CAMXCT010001375">
    <property type="protein sequence ID" value="CAI3989487.1"/>
    <property type="molecule type" value="Genomic_DNA"/>
</dbReference>
<reference evidence="4" key="1">
    <citation type="submission" date="2022-10" db="EMBL/GenBank/DDBJ databases">
        <authorList>
            <person name="Chen Y."/>
            <person name="Dougan E. K."/>
            <person name="Chan C."/>
            <person name="Rhodes N."/>
            <person name="Thang M."/>
        </authorList>
    </citation>
    <scope>NUCLEOTIDE SEQUENCE</scope>
</reference>
<dbReference type="AlphaFoldDB" id="A0A9P1CE72"/>
<feature type="region of interest" description="Disordered" evidence="2">
    <location>
        <begin position="159"/>
        <end position="178"/>
    </location>
</feature>
<comment type="similarity">
    <text evidence="1">Belongs to the PP2C family.</text>
</comment>
<accession>A0A9P1CE72</accession>
<dbReference type="Gene3D" id="3.60.40.10">
    <property type="entry name" value="PPM-type phosphatase domain"/>
    <property type="match status" value="1"/>
</dbReference>
<sequence>MIVQQVQGHSACTPVVQSHSPAGNGLRVPVAKCVSPEDATCPTSIAIRAIPTPSRSLAGNSMKGATKLGFSPSVHSAQAPSALTSVRCTPRSRQPPTPRSPCSSWVPPRALQVQVKPQASITPPLVATPMKSWNPHPVAQVVRQEPGRDVDKYGARPIQSRSWVPPSTPRREVRGPPNSWIPPAVQHMPSMRPPMPAANGGTNSIGFQGGYHHVQTPCGSGASAGCPPRIQRVLETQSPMTYGQSSGNNGTKALSYCPSLVIDRRCATGGLPGCQTMVAEPYQELTSLQVSMHRGAQSHVLPSCPSLVAPVYAPSKQRPQPAVLQIASAFHSRQHPAKMSTGIPNADAVLEGIDYVGIADGVSGVHSLGLTPDALPWELLRYCGKGLFAAAAKGEPRVKKTEKHGKQMQQMGEWLIQLIQEAFDTTEEYGATTLLLAAIKGSNLVTACLGDSGILILRPVAFYPLQLQPIFKTEPGRFDARRPVQIQRLHGCDVASAHEVISSANIGATPVRPGDILILGTDGLFDNLSDKHIKEAIERFYHSTEATGSSEELGQVASLLVDLAIRNVKLDKKNADNPPWQRNATSVPANNADDTTALVAMIKAEGSEFGNAHPCFPRRGDTAHLFGETDVDPGRMALDRTHRDLSKSVQFSRGASKREHSQNCVVS</sequence>
<feature type="region of interest" description="Disordered" evidence="2">
    <location>
        <begin position="644"/>
        <end position="667"/>
    </location>
</feature>
<protein>
    <recommendedName>
        <fullName evidence="1">Protein phosphatase</fullName>
        <ecNumber evidence="1">3.1.3.16</ecNumber>
    </recommendedName>
</protein>
<dbReference type="PANTHER" id="PTHR12320">
    <property type="entry name" value="PROTEIN PHOSPHATASE 2C"/>
    <property type="match status" value="1"/>
</dbReference>